<feature type="compositionally biased region" description="Basic and acidic residues" evidence="1">
    <location>
        <begin position="38"/>
        <end position="57"/>
    </location>
</feature>
<keyword evidence="3" id="KW-1185">Reference proteome</keyword>
<sequence>MQARNKKATRNIVAWSSRAPAQPARSHSTSLSESSQGGEKRVRVMFHDAKPNRDRSARQAARGLAQYLARGSPDS</sequence>
<evidence type="ECO:0000313" key="2">
    <source>
        <dbReference type="EMBL" id="KCB24767.1"/>
    </source>
</evidence>
<gene>
    <name evidence="2" type="ORF">L544_0770</name>
</gene>
<dbReference type="Proteomes" id="UP000025748">
    <property type="component" value="Unassembled WGS sequence"/>
</dbReference>
<feature type="region of interest" description="Disordered" evidence="1">
    <location>
        <begin position="1"/>
        <end position="75"/>
    </location>
</feature>
<accession>A0ABR4R2V1</accession>
<feature type="compositionally biased region" description="Polar residues" evidence="1">
    <location>
        <begin position="25"/>
        <end position="37"/>
    </location>
</feature>
<comment type="caution">
    <text evidence="2">The sequence shown here is derived from an EMBL/GenBank/DDBJ whole genome shotgun (WGS) entry which is preliminary data.</text>
</comment>
<evidence type="ECO:0000256" key="1">
    <source>
        <dbReference type="SAM" id="MobiDB-lite"/>
    </source>
</evidence>
<name>A0ABR4R2V1_9BORD</name>
<organism evidence="2 3">
    <name type="scientific">Bordetella hinzii OH87 BAL007II</name>
    <dbReference type="NCBI Taxonomy" id="1331262"/>
    <lineage>
        <taxon>Bacteria</taxon>
        <taxon>Pseudomonadati</taxon>
        <taxon>Pseudomonadota</taxon>
        <taxon>Betaproteobacteria</taxon>
        <taxon>Burkholderiales</taxon>
        <taxon>Alcaligenaceae</taxon>
        <taxon>Bordetella</taxon>
    </lineage>
</organism>
<reference evidence="2 3" key="1">
    <citation type="submission" date="2014-03" db="EMBL/GenBank/DDBJ databases">
        <title>Genome sequence of Bordetella hinzii.</title>
        <authorList>
            <person name="Register K."/>
            <person name="Harvill E."/>
            <person name="Goodfield L.L."/>
            <person name="Ivanov Y.V."/>
            <person name="Meyer J.A."/>
            <person name="Muse S.J."/>
            <person name="Jacobs N."/>
            <person name="Bendor L."/>
            <person name="Smallridge W.E."/>
            <person name="Brinkac L.M."/>
            <person name="Sanka R."/>
            <person name="Kim M."/>
            <person name="Losada L."/>
        </authorList>
    </citation>
    <scope>NUCLEOTIDE SEQUENCE [LARGE SCALE GENOMIC DNA]</scope>
    <source>
        <strain evidence="2 3">OH87 BAL007II</strain>
    </source>
</reference>
<proteinExistence type="predicted"/>
<dbReference type="EMBL" id="JHEM01000010">
    <property type="protein sequence ID" value="KCB24767.1"/>
    <property type="molecule type" value="Genomic_DNA"/>
</dbReference>
<evidence type="ECO:0000313" key="3">
    <source>
        <dbReference type="Proteomes" id="UP000025748"/>
    </source>
</evidence>
<protein>
    <submittedName>
        <fullName evidence="2">Uncharacterized protein</fullName>
    </submittedName>
</protein>